<reference evidence="2" key="1">
    <citation type="submission" date="2020-01" db="EMBL/GenBank/DDBJ databases">
        <title>Draft genome sequence of the Termite Coptotermes fromosanus.</title>
        <authorList>
            <person name="Itakura S."/>
            <person name="Yosikawa Y."/>
            <person name="Umezawa K."/>
        </authorList>
    </citation>
    <scope>NUCLEOTIDE SEQUENCE [LARGE SCALE GENOMIC DNA]</scope>
</reference>
<name>A0A6L2PBS8_COPFO</name>
<organism evidence="1 2">
    <name type="scientific">Coptotermes formosanus</name>
    <name type="common">Formosan subterranean termite</name>
    <dbReference type="NCBI Taxonomy" id="36987"/>
    <lineage>
        <taxon>Eukaryota</taxon>
        <taxon>Metazoa</taxon>
        <taxon>Ecdysozoa</taxon>
        <taxon>Arthropoda</taxon>
        <taxon>Hexapoda</taxon>
        <taxon>Insecta</taxon>
        <taxon>Pterygota</taxon>
        <taxon>Neoptera</taxon>
        <taxon>Polyneoptera</taxon>
        <taxon>Dictyoptera</taxon>
        <taxon>Blattodea</taxon>
        <taxon>Blattoidea</taxon>
        <taxon>Termitoidae</taxon>
        <taxon>Rhinotermitidae</taxon>
        <taxon>Coptotermes</taxon>
    </lineage>
</organism>
<keyword evidence="2" id="KW-1185">Reference proteome</keyword>
<comment type="caution">
    <text evidence="1">The sequence shown here is derived from an EMBL/GenBank/DDBJ whole genome shotgun (WGS) entry which is preliminary data.</text>
</comment>
<evidence type="ECO:0000313" key="2">
    <source>
        <dbReference type="Proteomes" id="UP000502823"/>
    </source>
</evidence>
<gene>
    <name evidence="1" type="ORF">Cfor_00236</name>
</gene>
<evidence type="ECO:0008006" key="3">
    <source>
        <dbReference type="Google" id="ProtNLM"/>
    </source>
</evidence>
<dbReference type="Proteomes" id="UP000502823">
    <property type="component" value="Unassembled WGS sequence"/>
</dbReference>
<proteinExistence type="predicted"/>
<dbReference type="OrthoDB" id="6783874at2759"/>
<dbReference type="EMBL" id="BLKM01007126">
    <property type="protein sequence ID" value="GFG29806.1"/>
    <property type="molecule type" value="Genomic_DNA"/>
</dbReference>
<accession>A0A6L2PBS8</accession>
<sequence>MSGITWTDRVRYEEVSHRVKEERNILHTVKRREADWIGHILRRNCLLKHVFEGKIEERTDVTGRRERIRKQLLVDLKEMTGYWKMKEETLDRILWRTRFGRSYAPVVRQAAE</sequence>
<dbReference type="InParanoid" id="A0A6L2PBS8"/>
<protein>
    <recommendedName>
        <fullName evidence="3">Endonuclease-reverse transcriptase</fullName>
    </recommendedName>
</protein>
<evidence type="ECO:0000313" key="1">
    <source>
        <dbReference type="EMBL" id="GFG29806.1"/>
    </source>
</evidence>
<dbReference type="AlphaFoldDB" id="A0A6L2PBS8"/>